<comment type="caution">
    <text evidence="2">The sequence shown here is derived from an EMBL/GenBank/DDBJ whole genome shotgun (WGS) entry which is preliminary data.</text>
</comment>
<dbReference type="EMBL" id="VUAA01000042">
    <property type="protein sequence ID" value="KAA1252727.1"/>
    <property type="molecule type" value="Genomic_DNA"/>
</dbReference>
<evidence type="ECO:0000313" key="3">
    <source>
        <dbReference type="Proteomes" id="UP000323225"/>
    </source>
</evidence>
<evidence type="ECO:0000313" key="2">
    <source>
        <dbReference type="EMBL" id="KAA1252727.1"/>
    </source>
</evidence>
<dbReference type="AlphaFoldDB" id="A0A5Q6PCX9"/>
<sequence length="75" mass="7475">MGIFDTLFGRKKKKQQARNRSIQGLRSSSNTPYVSNTVMFDDTPTTTSFSGGSFSGGDSGGGGCGGGCGGGGGGE</sequence>
<proteinExistence type="predicted"/>
<name>A0A5Q6PCX9_VIBCL</name>
<accession>A0A5Q6PCX9</accession>
<feature type="compositionally biased region" description="Gly residues" evidence="1">
    <location>
        <begin position="53"/>
        <end position="75"/>
    </location>
</feature>
<gene>
    <name evidence="2" type="ORF">F0M16_21450</name>
</gene>
<organism evidence="2 3">
    <name type="scientific">Vibrio cholerae</name>
    <dbReference type="NCBI Taxonomy" id="666"/>
    <lineage>
        <taxon>Bacteria</taxon>
        <taxon>Pseudomonadati</taxon>
        <taxon>Pseudomonadota</taxon>
        <taxon>Gammaproteobacteria</taxon>
        <taxon>Vibrionales</taxon>
        <taxon>Vibrionaceae</taxon>
        <taxon>Vibrio</taxon>
    </lineage>
</organism>
<feature type="region of interest" description="Disordered" evidence="1">
    <location>
        <begin position="1"/>
        <end position="75"/>
    </location>
</feature>
<evidence type="ECO:0000256" key="1">
    <source>
        <dbReference type="SAM" id="MobiDB-lite"/>
    </source>
</evidence>
<dbReference type="Proteomes" id="UP000323225">
    <property type="component" value="Unassembled WGS sequence"/>
</dbReference>
<feature type="compositionally biased region" description="Polar residues" evidence="1">
    <location>
        <begin position="18"/>
        <end position="47"/>
    </location>
</feature>
<reference evidence="2 3" key="1">
    <citation type="submission" date="2019-09" db="EMBL/GenBank/DDBJ databases">
        <authorList>
            <person name="Kritzky A."/>
            <person name="Schelkanova E.Y."/>
            <person name="Alkhova Z.V."/>
            <person name="Smirnova N.I."/>
        </authorList>
    </citation>
    <scope>NUCLEOTIDE SEQUENCE [LARGE SCALE GENOMIC DNA]</scope>
    <source>
        <strain evidence="2 3">M1526</strain>
    </source>
</reference>
<protein>
    <submittedName>
        <fullName evidence="2">Uncharacterized protein</fullName>
    </submittedName>
</protein>